<dbReference type="Pfam" id="PF05183">
    <property type="entry name" value="RdRP"/>
    <property type="match status" value="1"/>
</dbReference>
<name>A0A0D2AP31_9PEZI</name>
<dbReference type="Pfam" id="PF25358">
    <property type="entry name" value="PH_fung_RdRP"/>
    <property type="match status" value="1"/>
</dbReference>
<reference evidence="5 6" key="1">
    <citation type="submission" date="2015-01" db="EMBL/GenBank/DDBJ databases">
        <title>The Genome Sequence of Ochroconis gallopava CBS43764.</title>
        <authorList>
            <consortium name="The Broad Institute Genomics Platform"/>
            <person name="Cuomo C."/>
            <person name="de Hoog S."/>
            <person name="Gorbushina A."/>
            <person name="Stielow B."/>
            <person name="Teixiera M."/>
            <person name="Abouelleil A."/>
            <person name="Chapman S.B."/>
            <person name="Priest M."/>
            <person name="Young S.K."/>
            <person name="Wortman J."/>
            <person name="Nusbaum C."/>
            <person name="Birren B."/>
        </authorList>
    </citation>
    <scope>NUCLEOTIDE SEQUENCE [LARGE SCALE GENOMIC DNA]</scope>
    <source>
        <strain evidence="5 6">CBS 43764</strain>
    </source>
</reference>
<dbReference type="GeneID" id="27315603"/>
<evidence type="ECO:0000259" key="4">
    <source>
        <dbReference type="Pfam" id="PF25358"/>
    </source>
</evidence>
<dbReference type="HOGENOM" id="CLU_001366_2_0_1"/>
<evidence type="ECO:0000256" key="2">
    <source>
        <dbReference type="SAM" id="Coils"/>
    </source>
</evidence>
<dbReference type="RefSeq" id="XP_016210743.1">
    <property type="nucleotide sequence ID" value="XM_016361417.1"/>
</dbReference>
<dbReference type="InterPro" id="IPR007855">
    <property type="entry name" value="RDRP"/>
</dbReference>
<keyword evidence="1" id="KW-0808">Transferase</keyword>
<comment type="similarity">
    <text evidence="1">Belongs to the RdRP family.</text>
</comment>
<gene>
    <name evidence="5" type="ORF">PV09_07630</name>
</gene>
<comment type="catalytic activity">
    <reaction evidence="1">
        <text>RNA(n) + a ribonucleoside 5'-triphosphate = RNA(n+1) + diphosphate</text>
        <dbReference type="Rhea" id="RHEA:21248"/>
        <dbReference type="Rhea" id="RHEA-COMP:14527"/>
        <dbReference type="Rhea" id="RHEA-COMP:17342"/>
        <dbReference type="ChEBI" id="CHEBI:33019"/>
        <dbReference type="ChEBI" id="CHEBI:61557"/>
        <dbReference type="ChEBI" id="CHEBI:140395"/>
        <dbReference type="EC" id="2.7.7.48"/>
    </reaction>
</comment>
<feature type="domain" description="RdRP-like PH" evidence="4">
    <location>
        <begin position="142"/>
        <end position="309"/>
    </location>
</feature>
<dbReference type="EC" id="2.7.7.48" evidence="1"/>
<evidence type="ECO:0000259" key="3">
    <source>
        <dbReference type="Pfam" id="PF05183"/>
    </source>
</evidence>
<feature type="coiled-coil region" evidence="2">
    <location>
        <begin position="698"/>
        <end position="725"/>
    </location>
</feature>
<dbReference type="EMBL" id="KN847559">
    <property type="protein sequence ID" value="KIW00874.1"/>
    <property type="molecule type" value="Genomic_DNA"/>
</dbReference>
<sequence>MGDTNDNGLVIFVRRVPAQFGEAVLRSYLEPHLAAYGILAGDYELQKPSDKGVASLHIASTPKGERFLAAMEQRPVKMSISRFPFVFERHKIQDGGATIRDHEFIARAVADASRKPDLADQMKSLDLDNQPQQQLQLPEGEKTFLISTIRCGYWWYEKTGSPVFVSEYSSSQPGKILVGHRAIVVVLSQATSPRLWVRRIDFEWDFIDMIYTQRGDEDSILITCKYAPRMFSRNEMDVLMSFLSSKNQNSRNKMRISMLDPAHGKVAGTCLTYELVLQTSKSIHTIRKLIEHMPNRLATMRTRVKTVVSKAKYNDSLAILDQQLSKSQLPFVVKFQAMKLALNGHLPPHTICNEIIGIAKQALAKGRSNIHVAEALRQLDRDLPWPGPQTPYVELKQQAVEGLLQKLMYGSLTNSPTYWSIKKNDNLALIHHVSLTPAGVYLDGPDPEVINRVLRSYQGHTDNFMRVTFSDEDGDPLQFRFDVANDLVYEKFQQVLDNSIPLCGKSFEFLGFSQSSLRSHTAWFMSPFPLSKHGDVLTPKEAIRRLGDFSHFRSPAKCAARIGQAFTDTSNFLTVRAAAEVEIPDVERNGRVFSDGCGTLSEDLAYEIFLKYDSHVMRVPPTVFQIRFRGCKGVLSVDPNLGESQLRVRPSMRKFQTPDDDTHNLEICGMADKVRPLSLNRGLIKVLEDLDVPHEGFLQLAEEELERLRLSIRTVEAAARLLEDEQVGTSAGFPDLLRRMKQIGIDLRKDRTLCAVVEMAAFCRLRAMKYKGRIRVRKGVKLMGIMDETGLLKEGEIHVAWIDDDDVRVIHTGLVAVTRSPTIHPGDVQLAKAVDVPLDSPLRKLYNCVIFSQHGDRDLPSQLGGGDLDGDLYDVFWDPRILPRTVARPAEYARPRPVDVGREIVTGDITKHFVDFMKNNNVGILANHLLALSDRTDGGTRAKDCVGICELISTALDYPKTGVVANMKSMPRIDKTWRPDFMAPSPKVKIEKAQDPLAIAFDDAKDPNNQYGGERAALEDPVAALDPNERKTRYYKSTRILGKLYRMVDEQGFYKELQSQTAGKHRGESVLLAVLKYAKRATVGIAYEQHLQAAREVREMYEGCVHDVAKQCTVHTAQSLHELEVVTGAVLGSVCDQRLRERAMEMRERVRRDLAYVREQIRGDGEDGNAESVPRSLACLTVALEDGGGRKRKGTMCSFGYVAAGVCLEEIANWYGGRLPAV</sequence>
<dbReference type="OrthoDB" id="6513042at2759"/>
<dbReference type="GO" id="GO:0003723">
    <property type="term" value="F:RNA binding"/>
    <property type="evidence" value="ECO:0007669"/>
    <property type="project" value="UniProtKB-KW"/>
</dbReference>
<dbReference type="GO" id="GO:0031380">
    <property type="term" value="C:nuclear RNA-directed RNA polymerase complex"/>
    <property type="evidence" value="ECO:0007669"/>
    <property type="project" value="TreeGrafter"/>
</dbReference>
<protein>
    <recommendedName>
        <fullName evidence="1">RNA-dependent RNA polymerase</fullName>
        <ecNumber evidence="1">2.7.7.48</ecNumber>
    </recommendedName>
</protein>
<evidence type="ECO:0000256" key="1">
    <source>
        <dbReference type="RuleBase" id="RU363098"/>
    </source>
</evidence>
<dbReference type="VEuPathDB" id="FungiDB:PV09_07630"/>
<dbReference type="PANTHER" id="PTHR23079:SF17">
    <property type="entry name" value="RNA-DEPENDENT RNA POLYMERASE"/>
    <property type="match status" value="1"/>
</dbReference>
<keyword evidence="1" id="KW-0694">RNA-binding</keyword>
<keyword evidence="6" id="KW-1185">Reference proteome</keyword>
<dbReference type="AlphaFoldDB" id="A0A0D2AP31"/>
<keyword evidence="1" id="KW-0548">Nucleotidyltransferase</keyword>
<dbReference type="InParanoid" id="A0A0D2AP31"/>
<proteinExistence type="inferred from homology"/>
<dbReference type="STRING" id="253628.A0A0D2AP31"/>
<accession>A0A0D2AP31</accession>
<feature type="domain" description="RDRP core" evidence="3">
    <location>
        <begin position="435"/>
        <end position="1048"/>
    </location>
</feature>
<keyword evidence="1" id="KW-0696">RNA-directed RNA polymerase</keyword>
<dbReference type="InterPro" id="IPR057503">
    <property type="entry name" value="PH_RdRP"/>
</dbReference>
<dbReference type="InterPro" id="IPR057596">
    <property type="entry name" value="RDRP_core"/>
</dbReference>
<dbReference type="GO" id="GO:0003968">
    <property type="term" value="F:RNA-directed RNA polymerase activity"/>
    <property type="evidence" value="ECO:0007669"/>
    <property type="project" value="UniProtKB-KW"/>
</dbReference>
<evidence type="ECO:0000313" key="5">
    <source>
        <dbReference type="EMBL" id="KIW00874.1"/>
    </source>
</evidence>
<dbReference type="GO" id="GO:0030422">
    <property type="term" value="P:siRNA processing"/>
    <property type="evidence" value="ECO:0007669"/>
    <property type="project" value="TreeGrafter"/>
</dbReference>
<organism evidence="5 6">
    <name type="scientific">Verruconis gallopava</name>
    <dbReference type="NCBI Taxonomy" id="253628"/>
    <lineage>
        <taxon>Eukaryota</taxon>
        <taxon>Fungi</taxon>
        <taxon>Dikarya</taxon>
        <taxon>Ascomycota</taxon>
        <taxon>Pezizomycotina</taxon>
        <taxon>Dothideomycetes</taxon>
        <taxon>Pleosporomycetidae</taxon>
        <taxon>Venturiales</taxon>
        <taxon>Sympoventuriaceae</taxon>
        <taxon>Verruconis</taxon>
    </lineage>
</organism>
<dbReference type="PANTHER" id="PTHR23079">
    <property type="entry name" value="RNA-DEPENDENT RNA POLYMERASE"/>
    <property type="match status" value="1"/>
</dbReference>
<evidence type="ECO:0000313" key="6">
    <source>
        <dbReference type="Proteomes" id="UP000053259"/>
    </source>
</evidence>
<dbReference type="Proteomes" id="UP000053259">
    <property type="component" value="Unassembled WGS sequence"/>
</dbReference>
<keyword evidence="2" id="KW-0175">Coiled coil</keyword>